<dbReference type="CDD" id="cd17574">
    <property type="entry name" value="REC_OmpR"/>
    <property type="match status" value="1"/>
</dbReference>
<feature type="DNA-binding region" description="OmpR/PhoB-type" evidence="5">
    <location>
        <begin position="131"/>
        <end position="230"/>
    </location>
</feature>
<dbReference type="InterPro" id="IPR001789">
    <property type="entry name" value="Sig_transdc_resp-reg_receiver"/>
</dbReference>
<dbReference type="EMBL" id="JACOGK010000014">
    <property type="protein sequence ID" value="MBC3536805.1"/>
    <property type="molecule type" value="Genomic_DNA"/>
</dbReference>
<dbReference type="PANTHER" id="PTHR48111:SF26">
    <property type="entry name" value="STAGE 0 SPORULATION PROTEIN A HOMOLOG"/>
    <property type="match status" value="1"/>
</dbReference>
<dbReference type="InterPro" id="IPR011006">
    <property type="entry name" value="CheY-like_superfamily"/>
</dbReference>
<evidence type="ECO:0000259" key="7">
    <source>
        <dbReference type="PROSITE" id="PS51755"/>
    </source>
</evidence>
<dbReference type="Pfam" id="PF00486">
    <property type="entry name" value="Trans_reg_C"/>
    <property type="match status" value="1"/>
</dbReference>
<feature type="modified residue" description="4-aspartylphosphate" evidence="4">
    <location>
        <position position="53"/>
    </location>
</feature>
<dbReference type="Pfam" id="PF00072">
    <property type="entry name" value="Response_reg"/>
    <property type="match status" value="1"/>
</dbReference>
<dbReference type="CDD" id="cd00383">
    <property type="entry name" value="trans_reg_C"/>
    <property type="match status" value="1"/>
</dbReference>
<evidence type="ECO:0000256" key="2">
    <source>
        <dbReference type="ARBA" id="ARBA00023125"/>
    </source>
</evidence>
<keyword evidence="4" id="KW-0597">Phosphoprotein</keyword>
<keyword evidence="9" id="KW-1185">Reference proteome</keyword>
<dbReference type="Proteomes" id="UP000606870">
    <property type="component" value="Unassembled WGS sequence"/>
</dbReference>
<keyword evidence="1" id="KW-0805">Transcription regulation</keyword>
<dbReference type="Gene3D" id="3.40.50.2300">
    <property type="match status" value="1"/>
</dbReference>
<sequence>MNERILIVEDDQDIAFIEKDYLEMNGYQVHIASDGNEGLQEGLSGKYQLILLDVMLPGMDGFEICRRLRDKVDVPIMMVTAKREDIDKIRGLGFGADAYIEKPFSPSVFVARVKSQLAQYQRLKGNDTRRSKRITIGNISLDPDTHRVTVSGKEKLLPNKEFQVLEFLMLNADMVFSKEAIYDKIWGMDSLGNTATVPVHINRLREAIEKDPNKPRHLLTIWGVGYKFKP</sequence>
<dbReference type="InterPro" id="IPR036388">
    <property type="entry name" value="WH-like_DNA-bd_sf"/>
</dbReference>
<dbReference type="SMART" id="SM00448">
    <property type="entry name" value="REC"/>
    <property type="match status" value="1"/>
</dbReference>
<protein>
    <submittedName>
        <fullName evidence="8">Response regulator transcription factor</fullName>
    </submittedName>
</protein>
<evidence type="ECO:0000313" key="8">
    <source>
        <dbReference type="EMBL" id="MBC3536805.1"/>
    </source>
</evidence>
<evidence type="ECO:0000256" key="1">
    <source>
        <dbReference type="ARBA" id="ARBA00023015"/>
    </source>
</evidence>
<dbReference type="Gene3D" id="6.10.250.690">
    <property type="match status" value="1"/>
</dbReference>
<keyword evidence="3" id="KW-0804">Transcription</keyword>
<feature type="domain" description="OmpR/PhoB-type" evidence="7">
    <location>
        <begin position="131"/>
        <end position="230"/>
    </location>
</feature>
<evidence type="ECO:0000313" key="9">
    <source>
        <dbReference type="Proteomes" id="UP000606870"/>
    </source>
</evidence>
<organism evidence="8 9">
    <name type="scientific">Megasphaera hominis</name>
    <dbReference type="NCBI Taxonomy" id="159836"/>
    <lineage>
        <taxon>Bacteria</taxon>
        <taxon>Bacillati</taxon>
        <taxon>Bacillota</taxon>
        <taxon>Negativicutes</taxon>
        <taxon>Veillonellales</taxon>
        <taxon>Veillonellaceae</taxon>
        <taxon>Megasphaera</taxon>
    </lineage>
</organism>
<dbReference type="PROSITE" id="PS50110">
    <property type="entry name" value="RESPONSE_REGULATORY"/>
    <property type="match status" value="1"/>
</dbReference>
<dbReference type="SUPFAM" id="SSF52172">
    <property type="entry name" value="CheY-like"/>
    <property type="match status" value="1"/>
</dbReference>
<evidence type="ECO:0000256" key="4">
    <source>
        <dbReference type="PROSITE-ProRule" id="PRU00169"/>
    </source>
</evidence>
<evidence type="ECO:0000259" key="6">
    <source>
        <dbReference type="PROSITE" id="PS50110"/>
    </source>
</evidence>
<dbReference type="Gene3D" id="1.10.10.10">
    <property type="entry name" value="Winged helix-like DNA-binding domain superfamily/Winged helix DNA-binding domain"/>
    <property type="match status" value="1"/>
</dbReference>
<evidence type="ECO:0000256" key="3">
    <source>
        <dbReference type="ARBA" id="ARBA00023163"/>
    </source>
</evidence>
<dbReference type="SMART" id="SM00862">
    <property type="entry name" value="Trans_reg_C"/>
    <property type="match status" value="1"/>
</dbReference>
<dbReference type="PANTHER" id="PTHR48111">
    <property type="entry name" value="REGULATOR OF RPOS"/>
    <property type="match status" value="1"/>
</dbReference>
<dbReference type="InterPro" id="IPR001867">
    <property type="entry name" value="OmpR/PhoB-type_DNA-bd"/>
</dbReference>
<dbReference type="InterPro" id="IPR039420">
    <property type="entry name" value="WalR-like"/>
</dbReference>
<name>A0ABR6VJB1_9FIRM</name>
<reference evidence="8 9" key="1">
    <citation type="submission" date="2020-08" db="EMBL/GenBank/DDBJ databases">
        <authorList>
            <person name="Liu C."/>
            <person name="Sun Q."/>
        </authorList>
    </citation>
    <scope>NUCLEOTIDE SEQUENCE [LARGE SCALE GENOMIC DNA]</scope>
    <source>
        <strain evidence="8 9">NSJ-59</strain>
    </source>
</reference>
<feature type="domain" description="Response regulatory" evidence="6">
    <location>
        <begin position="4"/>
        <end position="117"/>
    </location>
</feature>
<evidence type="ECO:0000256" key="5">
    <source>
        <dbReference type="PROSITE-ProRule" id="PRU01091"/>
    </source>
</evidence>
<dbReference type="RefSeq" id="WP_186502961.1">
    <property type="nucleotide sequence ID" value="NZ_JACOGK010000014.1"/>
</dbReference>
<comment type="caution">
    <text evidence="8">The sequence shown here is derived from an EMBL/GenBank/DDBJ whole genome shotgun (WGS) entry which is preliminary data.</text>
</comment>
<keyword evidence="2 5" id="KW-0238">DNA-binding</keyword>
<proteinExistence type="predicted"/>
<accession>A0ABR6VJB1</accession>
<dbReference type="PROSITE" id="PS51755">
    <property type="entry name" value="OMPR_PHOB"/>
    <property type="match status" value="1"/>
</dbReference>
<gene>
    <name evidence="8" type="ORF">H8J70_06045</name>
</gene>